<sequence>MADLPTSTRERITAAVARPAAQQPPWPDEGRLRSARQVLARMPALVTPAEVRRLRHRLADVANGEAFLLQGGDCAETFAGNTPAHVAGNLQTLLQMAVVLTYAADLPVVSVGRIAGQYAKPRSSPVDTLGLPAYRGDIVNSPDLTPSARTPDPHRMLHAYANASRAMEMVRRTGVTGLADLSRVHDLNHTFVNSAPTGRRYRALATDIDRALRFMTAWGMDHRAPDRTEIFTSHEALLLDFETSMLRPGVSGGDSVYAGSGHLVWIGERTRDLAGAHVALASLISNPVGVKLGPRTTPEEAVRYVELLDPDNEPGRLTFITRMGHDRIRAALPPIVEAVTATGHRVVWQCDPMHGNTHESPTGYKTRRFDEILTEAQGFFEVHRALGTHPGGIHLELTGDAVTECLGGPHDITDADLAGYYETACDPRLNTQQSVELAFRLAEIMRP</sequence>
<keyword evidence="4" id="KW-0028">Amino-acid biosynthesis</keyword>
<feature type="binding site" evidence="3">
    <location>
        <position position="113"/>
    </location>
    <ligand>
        <name>phosphoenolpyruvate</name>
        <dbReference type="ChEBI" id="CHEBI:58702"/>
    </ligand>
</feature>
<keyword evidence="3" id="KW-0104">Cadmium</keyword>
<dbReference type="Gene3D" id="3.20.20.70">
    <property type="entry name" value="Aldolase class I"/>
    <property type="match status" value="1"/>
</dbReference>
<evidence type="ECO:0000313" key="5">
    <source>
        <dbReference type="EMBL" id="ATY46605.1"/>
    </source>
</evidence>
<keyword evidence="4" id="KW-0057">Aromatic amino acid biosynthesis</keyword>
<feature type="binding site" evidence="3">
    <location>
        <position position="396"/>
    </location>
    <ligand>
        <name>Mn(2+)</name>
        <dbReference type="ChEBI" id="CHEBI:29035"/>
    </ligand>
</feature>
<dbReference type="GO" id="GO:0003849">
    <property type="term" value="F:3-deoxy-7-phosphoheptulonate synthase activity"/>
    <property type="evidence" value="ECO:0007669"/>
    <property type="project" value="UniProtKB-EC"/>
</dbReference>
<feature type="binding site" evidence="3">
    <location>
        <position position="291"/>
    </location>
    <ligand>
        <name>phosphoenolpyruvate</name>
        <dbReference type="ChEBI" id="CHEBI:58702"/>
    </ligand>
</feature>
<feature type="binding site" evidence="3">
    <location>
        <begin position="268"/>
        <end position="269"/>
    </location>
    <ligand>
        <name>phosphoenolpyruvate</name>
        <dbReference type="ChEBI" id="CHEBI:58702"/>
    </ligand>
</feature>
<dbReference type="SUPFAM" id="SSF51569">
    <property type="entry name" value="Aldolase"/>
    <property type="match status" value="1"/>
</dbReference>
<comment type="cofactor">
    <cofactor evidence="3">
        <name>Mn(2+)</name>
        <dbReference type="ChEBI" id="CHEBI:29035"/>
    </cofactor>
    <cofactor evidence="3">
        <name>Co(2+)</name>
        <dbReference type="ChEBI" id="CHEBI:48828"/>
    </cofactor>
    <cofactor evidence="3">
        <name>Cd(2+)</name>
        <dbReference type="ChEBI" id="CHEBI:48775"/>
    </cofactor>
    <text evidence="3">Binds 1 divalent cation per subunit. The enzyme is active with manganese, cobalt or cadmium ions.</text>
</comment>
<comment type="similarity">
    <text evidence="1 4">Belongs to the class-II DAHP synthase family.</text>
</comment>
<evidence type="ECO:0000256" key="1">
    <source>
        <dbReference type="ARBA" id="ARBA00008911"/>
    </source>
</evidence>
<comment type="pathway">
    <text evidence="4">Metabolic intermediate biosynthesis; chorismate biosynthesis; chorismate from D-erythrose 4-phosphate and phosphoenolpyruvate: step 1/7.</text>
</comment>
<reference evidence="5" key="1">
    <citation type="submission" date="2017-09" db="EMBL/GenBank/DDBJ databases">
        <title>Overexpression of SARP Promote the Production of Pentaketide-type Ansamycins in Micromonospora sp. HK160111.</title>
        <authorList>
            <person name="Li W."/>
            <person name="Wang H."/>
        </authorList>
    </citation>
    <scope>NUCLEOTIDE SEQUENCE</scope>
    <source>
        <strain evidence="5">HK160111</strain>
    </source>
</reference>
<feature type="binding site" evidence="3">
    <location>
        <position position="322"/>
    </location>
    <ligand>
        <name>phosphoenolpyruvate</name>
        <dbReference type="ChEBI" id="CHEBI:58702"/>
    </ligand>
</feature>
<dbReference type="GO" id="GO:0008652">
    <property type="term" value="P:amino acid biosynthetic process"/>
    <property type="evidence" value="ECO:0007669"/>
    <property type="project" value="UniProtKB-KW"/>
</dbReference>
<dbReference type="GO" id="GO:0009423">
    <property type="term" value="P:chorismate biosynthetic process"/>
    <property type="evidence" value="ECO:0007669"/>
    <property type="project" value="UniProtKB-UniPathway"/>
</dbReference>
<dbReference type="EMBL" id="MG018799">
    <property type="protein sequence ID" value="ATY46605.1"/>
    <property type="molecule type" value="Genomic_DNA"/>
</dbReference>
<protein>
    <recommendedName>
        <fullName evidence="4">Phospho-2-dehydro-3-deoxyheptonate aldolase</fullName>
        <ecNumber evidence="4">2.5.1.54</ecNumber>
    </recommendedName>
</protein>
<organism evidence="5">
    <name type="scientific">Micromonospora sp. HK160111</name>
    <dbReference type="NCBI Taxonomy" id="1245497"/>
    <lineage>
        <taxon>Bacteria</taxon>
        <taxon>Bacillati</taxon>
        <taxon>Actinomycetota</taxon>
        <taxon>Actinomycetes</taxon>
        <taxon>Micromonosporales</taxon>
        <taxon>Micromonosporaceae</taxon>
        <taxon>Micromonospora</taxon>
    </lineage>
</organism>
<keyword evidence="3" id="KW-0464">Manganese</keyword>
<dbReference type="UniPathway" id="UPA00053">
    <property type="reaction ID" value="UER00084"/>
</dbReference>
<dbReference type="InterPro" id="IPR002480">
    <property type="entry name" value="DAHP_synth_2"/>
</dbReference>
<dbReference type="NCBIfam" id="TIGR01358">
    <property type="entry name" value="DAHP_synth_II"/>
    <property type="match status" value="1"/>
</dbReference>
<feature type="binding site" evidence="3">
    <location>
        <position position="354"/>
    </location>
    <ligand>
        <name>Mn(2+)</name>
        <dbReference type="ChEBI" id="CHEBI:29035"/>
    </ligand>
</feature>
<comment type="catalytic activity">
    <reaction evidence="4">
        <text>D-erythrose 4-phosphate + phosphoenolpyruvate + H2O = 7-phospho-2-dehydro-3-deoxy-D-arabino-heptonate + phosphate</text>
        <dbReference type="Rhea" id="RHEA:14717"/>
        <dbReference type="ChEBI" id="CHEBI:15377"/>
        <dbReference type="ChEBI" id="CHEBI:16897"/>
        <dbReference type="ChEBI" id="CHEBI:43474"/>
        <dbReference type="ChEBI" id="CHEBI:58394"/>
        <dbReference type="ChEBI" id="CHEBI:58702"/>
        <dbReference type="EC" id="2.5.1.54"/>
    </reaction>
</comment>
<dbReference type="InterPro" id="IPR013785">
    <property type="entry name" value="Aldolase_TIM"/>
</dbReference>
<dbReference type="GO" id="GO:0009073">
    <property type="term" value="P:aromatic amino acid family biosynthetic process"/>
    <property type="evidence" value="ECO:0007669"/>
    <property type="project" value="UniProtKB-KW"/>
</dbReference>
<dbReference type="PANTHER" id="PTHR21337:SF0">
    <property type="entry name" value="PHOSPHO-2-DEHYDRO-3-DEOXYHEPTONATE ALDOLASE"/>
    <property type="match status" value="1"/>
</dbReference>
<proteinExistence type="inferred from homology"/>
<keyword evidence="3" id="KW-0170">Cobalt</keyword>
<evidence type="ECO:0000256" key="4">
    <source>
        <dbReference type="RuleBase" id="RU363071"/>
    </source>
</evidence>
<evidence type="ECO:0000256" key="3">
    <source>
        <dbReference type="PIRSR" id="PIRSR602480-1"/>
    </source>
</evidence>
<evidence type="ECO:0000256" key="2">
    <source>
        <dbReference type="ARBA" id="ARBA00022679"/>
    </source>
</evidence>
<dbReference type="PANTHER" id="PTHR21337">
    <property type="entry name" value="PHOSPHO-2-DEHYDRO-3-DEOXYHEPTONATE ALDOLASE 1, 2"/>
    <property type="match status" value="1"/>
</dbReference>
<gene>
    <name evidence="5" type="primary">masN</name>
</gene>
<feature type="binding site" evidence="3">
    <location>
        <position position="74"/>
    </location>
    <ligand>
        <name>Mn(2+)</name>
        <dbReference type="ChEBI" id="CHEBI:29035"/>
    </ligand>
</feature>
<accession>A0A2H4RBZ6</accession>
<keyword evidence="2 4" id="KW-0808">Transferase</keyword>
<dbReference type="AlphaFoldDB" id="A0A2H4RBZ6"/>
<name>A0A2H4RBZ6_9ACTN</name>
<dbReference type="EC" id="2.5.1.54" evidence="4"/>
<feature type="binding site" evidence="3">
    <location>
        <position position="426"/>
    </location>
    <ligand>
        <name>Mn(2+)</name>
        <dbReference type="ChEBI" id="CHEBI:29035"/>
    </ligand>
</feature>
<dbReference type="Pfam" id="PF01474">
    <property type="entry name" value="DAHP_synth_2"/>
    <property type="match status" value="1"/>
</dbReference>